<evidence type="ECO:0000259" key="1">
    <source>
        <dbReference type="Pfam" id="PF00425"/>
    </source>
</evidence>
<dbReference type="SUPFAM" id="SSF56322">
    <property type="entry name" value="ADC synthase"/>
    <property type="match status" value="1"/>
</dbReference>
<sequence length="413" mass="47363">MMDTLTREFPLKKNWIEKALHWVTEHFDYTSYHHPNDIAYPVQGFPHVLYAGQETIPWNVLESHVGPKAGILSYDLKNKFERLKSQNPSLVNCPETCFFLPQLTILFHQETLEIKHTEPEKIFMEIDNIQPKTVSKSISPIVVKTSKDQYIQHVRNIQNHIREGDIYELNYCIAFEAAIQSISPVQLFFELQEKSPMPFASFFKCKDQCIVGASPERFIKKQGSKLIAQPIKGTIRRGKTTDEDQQLKETLRQSEKEQSENLMIVDLMRNDLARISQTGTVKVDELFGIYPFRQVYQMISTISATLRPNLSFAEIIAATFPMGSMTGAPKIKCMELIEQYENFRRGWFSGALGYIDETGNFDFSVIIRSIIIDTKAKHLFFAAGSAITYDADPAYEYDECILKASAIQEILNT</sequence>
<dbReference type="InterPro" id="IPR015890">
    <property type="entry name" value="Chorismate_C"/>
</dbReference>
<organism evidence="3 4">
    <name type="scientific">Echinicola rosea</name>
    <dbReference type="NCBI Taxonomy" id="1807691"/>
    <lineage>
        <taxon>Bacteria</taxon>
        <taxon>Pseudomonadati</taxon>
        <taxon>Bacteroidota</taxon>
        <taxon>Cytophagia</taxon>
        <taxon>Cytophagales</taxon>
        <taxon>Cyclobacteriaceae</taxon>
        <taxon>Echinicola</taxon>
    </lineage>
</organism>
<dbReference type="RefSeq" id="WP_137402645.1">
    <property type="nucleotide sequence ID" value="NZ_BMIU01000001.1"/>
</dbReference>
<comment type="caution">
    <text evidence="3">The sequence shown here is derived from an EMBL/GenBank/DDBJ whole genome shotgun (WGS) entry which is preliminary data.</text>
</comment>
<dbReference type="InterPro" id="IPR006805">
    <property type="entry name" value="Anth_synth_I_N"/>
</dbReference>
<dbReference type="PANTHER" id="PTHR11236:SF50">
    <property type="entry name" value="AMINODEOXYCHORISMATE SYNTHASE COMPONENT 1"/>
    <property type="match status" value="1"/>
</dbReference>
<proteinExistence type="predicted"/>
<feature type="domain" description="Chorismate-utilising enzyme C-terminal" evidence="1">
    <location>
        <begin position="147"/>
        <end position="403"/>
    </location>
</feature>
<keyword evidence="4" id="KW-1185">Reference proteome</keyword>
<accession>A0ABQ1UEK6</accession>
<dbReference type="Proteomes" id="UP000647339">
    <property type="component" value="Unassembled WGS sequence"/>
</dbReference>
<dbReference type="InterPro" id="IPR005801">
    <property type="entry name" value="ADC_synthase"/>
</dbReference>
<dbReference type="Gene3D" id="3.60.120.10">
    <property type="entry name" value="Anthranilate synthase"/>
    <property type="match status" value="1"/>
</dbReference>
<reference evidence="4" key="1">
    <citation type="journal article" date="2019" name="Int. J. Syst. Evol. Microbiol.">
        <title>The Global Catalogue of Microorganisms (GCM) 10K type strain sequencing project: providing services to taxonomists for standard genome sequencing and annotation.</title>
        <authorList>
            <consortium name="The Broad Institute Genomics Platform"/>
            <consortium name="The Broad Institute Genome Sequencing Center for Infectious Disease"/>
            <person name="Wu L."/>
            <person name="Ma J."/>
        </authorList>
    </citation>
    <scope>NUCLEOTIDE SEQUENCE [LARGE SCALE GENOMIC DNA]</scope>
    <source>
        <strain evidence="4">CGMCC 1.15407</strain>
    </source>
</reference>
<dbReference type="PANTHER" id="PTHR11236">
    <property type="entry name" value="AMINOBENZOATE/ANTHRANILATE SYNTHASE"/>
    <property type="match status" value="1"/>
</dbReference>
<name>A0ABQ1UEK6_9BACT</name>
<evidence type="ECO:0000313" key="3">
    <source>
        <dbReference type="EMBL" id="GGF16948.1"/>
    </source>
</evidence>
<dbReference type="Pfam" id="PF00425">
    <property type="entry name" value="Chorismate_bind"/>
    <property type="match status" value="1"/>
</dbReference>
<evidence type="ECO:0000313" key="4">
    <source>
        <dbReference type="Proteomes" id="UP000647339"/>
    </source>
</evidence>
<protein>
    <submittedName>
        <fullName evidence="3">Para-aminobenzoate synthase</fullName>
    </submittedName>
</protein>
<dbReference type="PRINTS" id="PR00095">
    <property type="entry name" value="ANTSNTHASEI"/>
</dbReference>
<dbReference type="Pfam" id="PF04715">
    <property type="entry name" value="Anth_synt_I_N"/>
    <property type="match status" value="1"/>
</dbReference>
<evidence type="ECO:0000259" key="2">
    <source>
        <dbReference type="Pfam" id="PF04715"/>
    </source>
</evidence>
<dbReference type="EMBL" id="BMIU01000001">
    <property type="protein sequence ID" value="GGF16948.1"/>
    <property type="molecule type" value="Genomic_DNA"/>
</dbReference>
<gene>
    <name evidence="3" type="primary">pabB</name>
    <name evidence="3" type="ORF">GCM10011339_01070</name>
</gene>
<feature type="domain" description="Anthranilate synthase component I N-terminal" evidence="2">
    <location>
        <begin position="69"/>
        <end position="111"/>
    </location>
</feature>
<dbReference type="InterPro" id="IPR019999">
    <property type="entry name" value="Anth_synth_I-like"/>
</dbReference>